<keyword evidence="15" id="KW-1185">Reference proteome</keyword>
<gene>
    <name evidence="14" type="ORF">SAMN05216241_101613</name>
</gene>
<feature type="transmembrane region" description="Helical" evidence="11">
    <location>
        <begin position="207"/>
        <end position="229"/>
    </location>
</feature>
<dbReference type="GO" id="GO:0020037">
    <property type="term" value="F:heme binding"/>
    <property type="evidence" value="ECO:0007669"/>
    <property type="project" value="InterPro"/>
</dbReference>
<feature type="transmembrane region" description="Helical" evidence="11">
    <location>
        <begin position="394"/>
        <end position="413"/>
    </location>
</feature>
<evidence type="ECO:0000256" key="6">
    <source>
        <dbReference type="ARBA" id="ARBA00022748"/>
    </source>
</evidence>
<evidence type="ECO:0000256" key="2">
    <source>
        <dbReference type="ARBA" id="ARBA00009186"/>
    </source>
</evidence>
<dbReference type="InterPro" id="IPR003567">
    <property type="entry name" value="Cyt_c_biogenesis"/>
</dbReference>
<comment type="similarity">
    <text evidence="2">Belongs to the CcmF/CycK/Ccl1/NrfE/CcsA family.</text>
</comment>
<dbReference type="PRINTS" id="PR01411">
    <property type="entry name" value="CCMFBIOGNSIS"/>
</dbReference>
<evidence type="ECO:0000256" key="7">
    <source>
        <dbReference type="ARBA" id="ARBA00022989"/>
    </source>
</evidence>
<feature type="transmembrane region" description="Helical" evidence="11">
    <location>
        <begin position="619"/>
        <end position="639"/>
    </location>
</feature>
<dbReference type="PRINTS" id="PR01410">
    <property type="entry name" value="CCBIOGENESIS"/>
</dbReference>
<accession>A0A1G7MGE3</accession>
<evidence type="ECO:0000256" key="9">
    <source>
        <dbReference type="ARBA" id="ARBA00037230"/>
    </source>
</evidence>
<dbReference type="PANTHER" id="PTHR43653:SF1">
    <property type="entry name" value="CYTOCHROME C-TYPE BIOGENESIS PROTEIN CCMF"/>
    <property type="match status" value="1"/>
</dbReference>
<dbReference type="AlphaFoldDB" id="A0A1G7MGE3"/>
<feature type="transmembrane region" description="Helical" evidence="11">
    <location>
        <begin position="175"/>
        <end position="195"/>
    </location>
</feature>
<feature type="transmembrane region" description="Helical" evidence="11">
    <location>
        <begin position="126"/>
        <end position="144"/>
    </location>
</feature>
<dbReference type="EMBL" id="FNCE01000001">
    <property type="protein sequence ID" value="SDF60918.1"/>
    <property type="molecule type" value="Genomic_DNA"/>
</dbReference>
<feature type="transmembrane region" description="Helical" evidence="11">
    <location>
        <begin position="495"/>
        <end position="517"/>
    </location>
</feature>
<keyword evidence="6" id="KW-0201">Cytochrome c-type biogenesis</keyword>
<feature type="transmembrane region" description="Helical" evidence="11">
    <location>
        <begin position="450"/>
        <end position="469"/>
    </location>
</feature>
<feature type="transmembrane region" description="Helical" evidence="11">
    <location>
        <begin position="425"/>
        <end position="444"/>
    </location>
</feature>
<evidence type="ECO:0000256" key="4">
    <source>
        <dbReference type="ARBA" id="ARBA00022519"/>
    </source>
</evidence>
<dbReference type="RefSeq" id="WP_090018612.1">
    <property type="nucleotide sequence ID" value="NZ_FNCE01000001.1"/>
</dbReference>
<feature type="domain" description="Cytochrome c-type biogenesis protein CcmF C-terminal" evidence="13">
    <location>
        <begin position="315"/>
        <end position="641"/>
    </location>
</feature>
<evidence type="ECO:0000259" key="12">
    <source>
        <dbReference type="Pfam" id="PF01578"/>
    </source>
</evidence>
<keyword evidence="8 11" id="KW-0472">Membrane</keyword>
<dbReference type="GO" id="GO:0015232">
    <property type="term" value="F:heme transmembrane transporter activity"/>
    <property type="evidence" value="ECO:0007669"/>
    <property type="project" value="InterPro"/>
</dbReference>
<dbReference type="InterPro" id="IPR003568">
    <property type="entry name" value="Cyt_c_biogenesis_CcmF"/>
</dbReference>
<comment type="function">
    <text evidence="9">Required for the biogenesis of c-type cytochromes. Possible subunit of a heme lyase.</text>
</comment>
<evidence type="ECO:0000256" key="8">
    <source>
        <dbReference type="ARBA" id="ARBA00023136"/>
    </source>
</evidence>
<sequence>MTVELGHFALILALCVAAVQAVVPLWGAQRGVPAFMALATPAAFALLALVAAAFGVLMHAYVVSDFSVQNVAANSHSLKPMLYKVTGVWGNHEGSMVLWVLVLALFGAIVAGFGRNLPPALKARTLAVQAMIAFGFLLFTLLTSNPFARLTDPPADGKGLNPLLQDPGLAFHPPMLYAGYVGFSIVFAFAVAALIEGRVDAAWARWVRPWTLLAWIFLTAGIALGSWWAYYELGWGGWWFWDPVENASLLPWLTGTALLHSAIVVERRDALKTWTILLAILTFSMSLIGTFLVRSGVLTSVHAFATDPDRGVFILALLVMAIGGSLTLYAWRAPTLKGGGLFAPISREGALVLNNLLLTAAAATVFLGTLYPLVIQAVGAEKVSVGPPYFNATFIPLMLPLVAALGVGPMLGWKRGDLPGVLQRLKVAFAVTAAAAVAVGFVLWQRDILGVLAIALAVWLAAAVVTELAERCGVTKGGGPATWWRRAKGLPRAGWGMSLAHLGVAVAIVGMAASTLWEAEYIGRVEPGQTIEVGAYSFTFHGVERVQGPNWTEQRGRFTVRADGERIATLTPGRREYVVSGRTTSQTGIAPRPLGDLFAAIRERREGTGYTGRLFFKPMVTWIWIGAGLMALGGIVSLSDRRLRVGAPKRRKALAGSAAQPDPKVTEPALRTARPEA</sequence>
<dbReference type="Pfam" id="PF01578">
    <property type="entry name" value="Cytochrom_C_asm"/>
    <property type="match status" value="1"/>
</dbReference>
<reference evidence="14 15" key="1">
    <citation type="submission" date="2016-10" db="EMBL/GenBank/DDBJ databases">
        <authorList>
            <person name="de Groot N.N."/>
        </authorList>
    </citation>
    <scope>NUCLEOTIDE SEQUENCE [LARGE SCALE GENOMIC DNA]</scope>
    <source>
        <strain evidence="14 15">DSM 25584</strain>
    </source>
</reference>
<name>A0A1G7MGE3_9PROT</name>
<dbReference type="GO" id="GO:0005886">
    <property type="term" value="C:plasma membrane"/>
    <property type="evidence" value="ECO:0007669"/>
    <property type="project" value="UniProtKB-SubCell"/>
</dbReference>
<keyword evidence="5 11" id="KW-0812">Transmembrane</keyword>
<keyword evidence="7 11" id="KW-1133">Transmembrane helix</keyword>
<dbReference type="PANTHER" id="PTHR43653">
    <property type="entry name" value="CYTOCHROME C ASSEMBLY PROTEIN-RELATED"/>
    <property type="match status" value="1"/>
</dbReference>
<feature type="transmembrane region" description="Helical" evidence="11">
    <location>
        <begin position="352"/>
        <end position="374"/>
    </location>
</feature>
<feature type="domain" description="Cytochrome c assembly protein" evidence="12">
    <location>
        <begin position="89"/>
        <end position="295"/>
    </location>
</feature>
<dbReference type="STRING" id="1082479.SAMN05216241_101613"/>
<evidence type="ECO:0000256" key="1">
    <source>
        <dbReference type="ARBA" id="ARBA00004429"/>
    </source>
</evidence>
<dbReference type="GO" id="GO:0017004">
    <property type="term" value="P:cytochrome complex assembly"/>
    <property type="evidence" value="ECO:0007669"/>
    <property type="project" value="UniProtKB-KW"/>
</dbReference>
<dbReference type="NCBIfam" id="NF007691">
    <property type="entry name" value="PRK10369.1"/>
    <property type="match status" value="1"/>
</dbReference>
<keyword evidence="3" id="KW-1003">Cell membrane</keyword>
<organism evidence="14 15">
    <name type="scientific">Limimonas halophila</name>
    <dbReference type="NCBI Taxonomy" id="1082479"/>
    <lineage>
        <taxon>Bacteria</taxon>
        <taxon>Pseudomonadati</taxon>
        <taxon>Pseudomonadota</taxon>
        <taxon>Alphaproteobacteria</taxon>
        <taxon>Rhodospirillales</taxon>
        <taxon>Rhodovibrionaceae</taxon>
        <taxon>Limimonas</taxon>
    </lineage>
</organism>
<evidence type="ECO:0000259" key="13">
    <source>
        <dbReference type="Pfam" id="PF16327"/>
    </source>
</evidence>
<feature type="transmembrane region" description="Helical" evidence="11">
    <location>
        <begin position="38"/>
        <end position="62"/>
    </location>
</feature>
<dbReference type="Proteomes" id="UP000199415">
    <property type="component" value="Unassembled WGS sequence"/>
</dbReference>
<evidence type="ECO:0000313" key="14">
    <source>
        <dbReference type="EMBL" id="SDF60918.1"/>
    </source>
</evidence>
<dbReference type="NCBIfam" id="TIGR00353">
    <property type="entry name" value="nrfE"/>
    <property type="match status" value="1"/>
</dbReference>
<feature type="transmembrane region" description="Helical" evidence="11">
    <location>
        <begin position="96"/>
        <end position="114"/>
    </location>
</feature>
<evidence type="ECO:0000256" key="11">
    <source>
        <dbReference type="SAM" id="Phobius"/>
    </source>
</evidence>
<dbReference type="OrthoDB" id="9761451at2"/>
<feature type="transmembrane region" description="Helical" evidence="11">
    <location>
        <begin position="249"/>
        <end position="266"/>
    </location>
</feature>
<feature type="region of interest" description="Disordered" evidence="10">
    <location>
        <begin position="651"/>
        <end position="677"/>
    </location>
</feature>
<dbReference type="InterPro" id="IPR032523">
    <property type="entry name" value="CcmF_C"/>
</dbReference>
<comment type="subcellular location">
    <subcellularLocation>
        <location evidence="1">Cell inner membrane</location>
        <topology evidence="1">Multi-pass membrane protein</topology>
    </subcellularLocation>
</comment>
<evidence type="ECO:0000256" key="3">
    <source>
        <dbReference type="ARBA" id="ARBA00022475"/>
    </source>
</evidence>
<feature type="transmembrane region" description="Helical" evidence="11">
    <location>
        <begin position="6"/>
        <end position="26"/>
    </location>
</feature>
<feature type="transmembrane region" description="Helical" evidence="11">
    <location>
        <begin position="312"/>
        <end position="331"/>
    </location>
</feature>
<dbReference type="Pfam" id="PF16327">
    <property type="entry name" value="CcmF_C"/>
    <property type="match status" value="1"/>
</dbReference>
<protein>
    <submittedName>
        <fullName evidence="14">Cytochrome c-type biogenesis protein CcmF</fullName>
    </submittedName>
</protein>
<keyword evidence="4" id="KW-0997">Cell inner membrane</keyword>
<evidence type="ECO:0000256" key="10">
    <source>
        <dbReference type="SAM" id="MobiDB-lite"/>
    </source>
</evidence>
<evidence type="ECO:0000256" key="5">
    <source>
        <dbReference type="ARBA" id="ARBA00022692"/>
    </source>
</evidence>
<evidence type="ECO:0000313" key="15">
    <source>
        <dbReference type="Proteomes" id="UP000199415"/>
    </source>
</evidence>
<dbReference type="InterPro" id="IPR002541">
    <property type="entry name" value="Cyt_c_assembly"/>
</dbReference>
<proteinExistence type="inferred from homology"/>
<feature type="transmembrane region" description="Helical" evidence="11">
    <location>
        <begin position="273"/>
        <end position="292"/>
    </location>
</feature>